<organism evidence="3">
    <name type="scientific">Thermomicrobium roseum</name>
    <dbReference type="NCBI Taxonomy" id="500"/>
    <lineage>
        <taxon>Bacteria</taxon>
        <taxon>Pseudomonadati</taxon>
        <taxon>Thermomicrobiota</taxon>
        <taxon>Thermomicrobia</taxon>
        <taxon>Thermomicrobiales</taxon>
        <taxon>Thermomicrobiaceae</taxon>
        <taxon>Thermomicrobium</taxon>
    </lineage>
</organism>
<dbReference type="Gene3D" id="3.40.630.30">
    <property type="match status" value="1"/>
</dbReference>
<dbReference type="SUPFAM" id="SSF55729">
    <property type="entry name" value="Acyl-CoA N-acyltransferases (Nat)"/>
    <property type="match status" value="1"/>
</dbReference>
<proteinExistence type="predicted"/>
<protein>
    <submittedName>
        <fullName evidence="3">GNAT family N-acetyltransferase</fullName>
    </submittedName>
</protein>
<dbReference type="InterPro" id="IPR000182">
    <property type="entry name" value="GNAT_dom"/>
</dbReference>
<evidence type="ECO:0000256" key="2">
    <source>
        <dbReference type="ARBA" id="ARBA00023315"/>
    </source>
</evidence>
<dbReference type="CDD" id="cd04301">
    <property type="entry name" value="NAT_SF"/>
    <property type="match status" value="1"/>
</dbReference>
<dbReference type="InterPro" id="IPR016181">
    <property type="entry name" value="Acyl_CoA_acyltransferase"/>
</dbReference>
<gene>
    <name evidence="3" type="ORF">ENP47_03650</name>
</gene>
<evidence type="ECO:0000256" key="1">
    <source>
        <dbReference type="ARBA" id="ARBA00022679"/>
    </source>
</evidence>
<dbReference type="GO" id="GO:0016747">
    <property type="term" value="F:acyltransferase activity, transferring groups other than amino-acyl groups"/>
    <property type="evidence" value="ECO:0007669"/>
    <property type="project" value="InterPro"/>
</dbReference>
<keyword evidence="2" id="KW-0012">Acyltransferase</keyword>
<comment type="caution">
    <text evidence="3">The sequence shown here is derived from an EMBL/GenBank/DDBJ whole genome shotgun (WGS) entry which is preliminary data.</text>
</comment>
<accession>A0A7C2BGR6</accession>
<dbReference type="EMBL" id="DSJL01000007">
    <property type="protein sequence ID" value="HEF64688.1"/>
    <property type="molecule type" value="Genomic_DNA"/>
</dbReference>
<keyword evidence="1 3" id="KW-0808">Transferase</keyword>
<reference evidence="3" key="1">
    <citation type="journal article" date="2020" name="mSystems">
        <title>Genome- and Community-Level Interaction Insights into Carbon Utilization and Element Cycling Functions of Hydrothermarchaeota in Hydrothermal Sediment.</title>
        <authorList>
            <person name="Zhou Z."/>
            <person name="Liu Y."/>
            <person name="Xu W."/>
            <person name="Pan J."/>
            <person name="Luo Z.H."/>
            <person name="Li M."/>
        </authorList>
    </citation>
    <scope>NUCLEOTIDE SEQUENCE [LARGE SCALE GENOMIC DNA]</scope>
    <source>
        <strain evidence="3">SpSt-222</strain>
    </source>
</reference>
<dbReference type="Pfam" id="PF13673">
    <property type="entry name" value="Acetyltransf_10"/>
    <property type="match status" value="1"/>
</dbReference>
<sequence length="166" mass="18994">MTSVEPDARPSSESHAIDVEPVRTPEELELVYEIRREVFDQEQHLTTWVRDFPEDEHSLNVLAWIDGQAVGTGRVSLWGDEAQIAWVAVRKPYRGQGVGRAVMHYLIRWAREHGARIVTLNAQTHALGFYQKLGFRPIGRPFYMAHIEHQLMELELRPRDAEGGAA</sequence>
<name>A0A7C2BGR6_THERO</name>
<dbReference type="InterPro" id="IPR050832">
    <property type="entry name" value="Bact_Acetyltransf"/>
</dbReference>
<dbReference type="PANTHER" id="PTHR43877">
    <property type="entry name" value="AMINOALKYLPHOSPHONATE N-ACETYLTRANSFERASE-RELATED-RELATED"/>
    <property type="match status" value="1"/>
</dbReference>
<dbReference type="PROSITE" id="PS51186">
    <property type="entry name" value="GNAT"/>
    <property type="match status" value="1"/>
</dbReference>
<evidence type="ECO:0000313" key="3">
    <source>
        <dbReference type="EMBL" id="HEF64688.1"/>
    </source>
</evidence>
<dbReference type="AlphaFoldDB" id="A0A7C2BGR6"/>